<dbReference type="PANTHER" id="PTHR42756:SF1">
    <property type="entry name" value="TRANSCRIPTIONAL REPRESSOR OF EMRAB OPERON"/>
    <property type="match status" value="1"/>
</dbReference>
<dbReference type="OrthoDB" id="162531at2"/>
<gene>
    <name evidence="5" type="ORF">FB560_2968</name>
</gene>
<dbReference type="SUPFAM" id="SSF46785">
    <property type="entry name" value="Winged helix' DNA-binding domain"/>
    <property type="match status" value="1"/>
</dbReference>
<keyword evidence="6" id="KW-1185">Reference proteome</keyword>
<dbReference type="InterPro" id="IPR023187">
    <property type="entry name" value="Tscrpt_reg_MarR-type_CS"/>
</dbReference>
<keyword evidence="2 5" id="KW-0238">DNA-binding</keyword>
<feature type="domain" description="HTH marR-type" evidence="4">
    <location>
        <begin position="2"/>
        <end position="141"/>
    </location>
</feature>
<dbReference type="EMBL" id="VFOX01000002">
    <property type="protein sequence ID" value="TQL81496.1"/>
    <property type="molecule type" value="Genomic_DNA"/>
</dbReference>
<dbReference type="Pfam" id="PF01047">
    <property type="entry name" value="MarR"/>
    <property type="match status" value="1"/>
</dbReference>
<dbReference type="GO" id="GO:0003700">
    <property type="term" value="F:DNA-binding transcription factor activity"/>
    <property type="evidence" value="ECO:0007669"/>
    <property type="project" value="InterPro"/>
</dbReference>
<dbReference type="InterPro" id="IPR036390">
    <property type="entry name" value="WH_DNA-bd_sf"/>
</dbReference>
<evidence type="ECO:0000259" key="4">
    <source>
        <dbReference type="PROSITE" id="PS50995"/>
    </source>
</evidence>
<dbReference type="Proteomes" id="UP000317209">
    <property type="component" value="Unassembled WGS sequence"/>
</dbReference>
<dbReference type="Gene3D" id="1.10.10.10">
    <property type="entry name" value="Winged helix-like DNA-binding domain superfamily/Winged helix DNA-binding domain"/>
    <property type="match status" value="1"/>
</dbReference>
<reference evidence="5 6" key="1">
    <citation type="submission" date="2019-06" db="EMBL/GenBank/DDBJ databases">
        <title>Sequencing the genomes of 1000 actinobacteria strains.</title>
        <authorList>
            <person name="Klenk H.-P."/>
        </authorList>
    </citation>
    <scope>NUCLEOTIDE SEQUENCE [LARGE SCALE GENOMIC DNA]</scope>
    <source>
        <strain evidence="5 6">DSM 20169</strain>
    </source>
</reference>
<dbReference type="PRINTS" id="PR00598">
    <property type="entry name" value="HTHMARR"/>
</dbReference>
<accession>A0A543B9N7</accession>
<protein>
    <submittedName>
        <fullName evidence="5">DNA-binding MarR family transcriptional regulator</fullName>
    </submittedName>
</protein>
<keyword evidence="3" id="KW-0804">Transcription</keyword>
<dbReference type="SMART" id="SM00347">
    <property type="entry name" value="HTH_MARR"/>
    <property type="match status" value="1"/>
</dbReference>
<dbReference type="PANTHER" id="PTHR42756">
    <property type="entry name" value="TRANSCRIPTIONAL REGULATOR, MARR"/>
    <property type="match status" value="1"/>
</dbReference>
<evidence type="ECO:0000313" key="5">
    <source>
        <dbReference type="EMBL" id="TQL81496.1"/>
    </source>
</evidence>
<dbReference type="PROSITE" id="PS01117">
    <property type="entry name" value="HTH_MARR_1"/>
    <property type="match status" value="1"/>
</dbReference>
<comment type="caution">
    <text evidence="5">The sequence shown here is derived from an EMBL/GenBank/DDBJ whole genome shotgun (WGS) entry which is preliminary data.</text>
</comment>
<organism evidence="5 6">
    <name type="scientific">Microbacterium saperdae</name>
    <dbReference type="NCBI Taxonomy" id="69368"/>
    <lineage>
        <taxon>Bacteria</taxon>
        <taxon>Bacillati</taxon>
        <taxon>Actinomycetota</taxon>
        <taxon>Actinomycetes</taxon>
        <taxon>Micrococcales</taxon>
        <taxon>Microbacteriaceae</taxon>
        <taxon>Microbacterium</taxon>
    </lineage>
</organism>
<dbReference type="PROSITE" id="PS50995">
    <property type="entry name" value="HTH_MARR_2"/>
    <property type="match status" value="1"/>
</dbReference>
<evidence type="ECO:0000256" key="2">
    <source>
        <dbReference type="ARBA" id="ARBA00023125"/>
    </source>
</evidence>
<name>A0A543B9N7_9MICO</name>
<evidence type="ECO:0000313" key="6">
    <source>
        <dbReference type="Proteomes" id="UP000317209"/>
    </source>
</evidence>
<dbReference type="InterPro" id="IPR036388">
    <property type="entry name" value="WH-like_DNA-bd_sf"/>
</dbReference>
<evidence type="ECO:0000256" key="3">
    <source>
        <dbReference type="ARBA" id="ARBA00023163"/>
    </source>
</evidence>
<dbReference type="AlphaFoldDB" id="A0A543B9N7"/>
<sequence>MEPLLLDRLLLIGELFQKDMARAFDGTGLTTARVHLLWVLQHAGPSTQQSLSALCEVTPRNITGLVDALEQSGHVRRTPHPTDRRAVLVELTDDAAATMRGMQADHTQLNAELLEAVAPADRAAVERGVAAIAAHLEKLVAEA</sequence>
<dbReference type="InterPro" id="IPR000835">
    <property type="entry name" value="HTH_MarR-typ"/>
</dbReference>
<proteinExistence type="predicted"/>
<keyword evidence="1" id="KW-0805">Transcription regulation</keyword>
<evidence type="ECO:0000256" key="1">
    <source>
        <dbReference type="ARBA" id="ARBA00023015"/>
    </source>
</evidence>
<dbReference type="RefSeq" id="WP_141873286.1">
    <property type="nucleotide sequence ID" value="NZ_VFOX01000002.1"/>
</dbReference>
<dbReference type="GO" id="GO:0003677">
    <property type="term" value="F:DNA binding"/>
    <property type="evidence" value="ECO:0007669"/>
    <property type="project" value="UniProtKB-KW"/>
</dbReference>